<keyword evidence="2" id="KW-0805">Transcription regulation</keyword>
<proteinExistence type="inferred from homology"/>
<evidence type="ECO:0000256" key="4">
    <source>
        <dbReference type="ARBA" id="ARBA00023163"/>
    </source>
</evidence>
<reference evidence="8" key="1">
    <citation type="journal article" date="2019" name="Int. J. Syst. Evol. Microbiol.">
        <title>The Global Catalogue of Microorganisms (GCM) 10K type strain sequencing project: providing services to taxonomists for standard genome sequencing and annotation.</title>
        <authorList>
            <consortium name="The Broad Institute Genomics Platform"/>
            <consortium name="The Broad Institute Genome Sequencing Center for Infectious Disease"/>
            <person name="Wu L."/>
            <person name="Ma J."/>
        </authorList>
    </citation>
    <scope>NUCLEOTIDE SEQUENCE [LARGE SCALE GENOMIC DNA]</scope>
    <source>
        <strain evidence="8">JCM 15577</strain>
    </source>
</reference>
<evidence type="ECO:0000313" key="8">
    <source>
        <dbReference type="Proteomes" id="UP001501690"/>
    </source>
</evidence>
<dbReference type="Pfam" id="PF08281">
    <property type="entry name" value="Sigma70_r4_2"/>
    <property type="match status" value="1"/>
</dbReference>
<evidence type="ECO:0000259" key="5">
    <source>
        <dbReference type="Pfam" id="PF04542"/>
    </source>
</evidence>
<dbReference type="Gene3D" id="1.10.10.10">
    <property type="entry name" value="Winged helix-like DNA-binding domain superfamily/Winged helix DNA-binding domain"/>
    <property type="match status" value="1"/>
</dbReference>
<comment type="similarity">
    <text evidence="1">Belongs to the sigma-70 factor family. ECF subfamily.</text>
</comment>
<comment type="caution">
    <text evidence="7">The sequence shown here is derived from an EMBL/GenBank/DDBJ whole genome shotgun (WGS) entry which is preliminary data.</text>
</comment>
<protein>
    <submittedName>
        <fullName evidence="7">Sigma-70 family RNA polymerase sigma factor</fullName>
    </submittedName>
</protein>
<evidence type="ECO:0000313" key="7">
    <source>
        <dbReference type="EMBL" id="GAA1706274.1"/>
    </source>
</evidence>
<dbReference type="NCBIfam" id="TIGR02937">
    <property type="entry name" value="sigma70-ECF"/>
    <property type="match status" value="1"/>
</dbReference>
<dbReference type="Pfam" id="PF04542">
    <property type="entry name" value="Sigma70_r2"/>
    <property type="match status" value="1"/>
</dbReference>
<evidence type="ECO:0000256" key="1">
    <source>
        <dbReference type="ARBA" id="ARBA00010641"/>
    </source>
</evidence>
<evidence type="ECO:0000259" key="6">
    <source>
        <dbReference type="Pfam" id="PF08281"/>
    </source>
</evidence>
<name>A0ABP4UJ35_9MICO</name>
<keyword evidence="4" id="KW-0804">Transcription</keyword>
<dbReference type="Gene3D" id="1.10.1740.10">
    <property type="match status" value="1"/>
</dbReference>
<dbReference type="EMBL" id="BAAAPL010000002">
    <property type="protein sequence ID" value="GAA1706274.1"/>
    <property type="molecule type" value="Genomic_DNA"/>
</dbReference>
<dbReference type="SUPFAM" id="SSF88659">
    <property type="entry name" value="Sigma3 and sigma4 domains of RNA polymerase sigma factors"/>
    <property type="match status" value="1"/>
</dbReference>
<dbReference type="Proteomes" id="UP001501690">
    <property type="component" value="Unassembled WGS sequence"/>
</dbReference>
<dbReference type="InterPro" id="IPR036388">
    <property type="entry name" value="WH-like_DNA-bd_sf"/>
</dbReference>
<dbReference type="InterPro" id="IPR013325">
    <property type="entry name" value="RNA_pol_sigma_r2"/>
</dbReference>
<dbReference type="InterPro" id="IPR039425">
    <property type="entry name" value="RNA_pol_sigma-70-like"/>
</dbReference>
<feature type="domain" description="RNA polymerase sigma factor 70 region 4 type 2" evidence="6">
    <location>
        <begin position="147"/>
        <end position="198"/>
    </location>
</feature>
<dbReference type="NCBIfam" id="NF007228">
    <property type="entry name" value="PRK09646.1"/>
    <property type="match status" value="1"/>
</dbReference>
<keyword evidence="3" id="KW-0731">Sigma factor</keyword>
<dbReference type="SUPFAM" id="SSF88946">
    <property type="entry name" value="Sigma2 domain of RNA polymerase sigma factors"/>
    <property type="match status" value="1"/>
</dbReference>
<dbReference type="InterPro" id="IPR007627">
    <property type="entry name" value="RNA_pol_sigma70_r2"/>
</dbReference>
<evidence type="ECO:0000256" key="2">
    <source>
        <dbReference type="ARBA" id="ARBA00023015"/>
    </source>
</evidence>
<dbReference type="InterPro" id="IPR014284">
    <property type="entry name" value="RNA_pol_sigma-70_dom"/>
</dbReference>
<accession>A0ABP4UJ35</accession>
<keyword evidence="8" id="KW-1185">Reference proteome</keyword>
<sequence length="207" mass="22648">MSPRRMRHAGAMVIDGWDVPEDGESSTDHVGQLLGAIASGDRAAFATLYDSLASRMFGLILRVLVDRAQSEEVLQEVFLEIWQSASRFAPNKGQGRSWVLTIAHRRAVDRVRSSQTATDRDVRVGMRDRDVAHDGVAEEVELKIEGQRVADALQALPDAQREAITLAYWGGYSQSEIAAMVGAPLGTVKTRMRDGISRLRSALGVTS</sequence>
<dbReference type="PANTHER" id="PTHR43133">
    <property type="entry name" value="RNA POLYMERASE ECF-TYPE SIGMA FACTO"/>
    <property type="match status" value="1"/>
</dbReference>
<feature type="domain" description="RNA polymerase sigma-70 region 2" evidence="5">
    <location>
        <begin position="48"/>
        <end position="115"/>
    </location>
</feature>
<evidence type="ECO:0000256" key="3">
    <source>
        <dbReference type="ARBA" id="ARBA00023082"/>
    </source>
</evidence>
<gene>
    <name evidence="7" type="ORF">GCM10009808_25310</name>
</gene>
<dbReference type="CDD" id="cd06171">
    <property type="entry name" value="Sigma70_r4"/>
    <property type="match status" value="1"/>
</dbReference>
<organism evidence="7 8">
    <name type="scientific">Microbacterium sediminicola</name>
    <dbReference type="NCBI Taxonomy" id="415210"/>
    <lineage>
        <taxon>Bacteria</taxon>
        <taxon>Bacillati</taxon>
        <taxon>Actinomycetota</taxon>
        <taxon>Actinomycetes</taxon>
        <taxon>Micrococcales</taxon>
        <taxon>Microbacteriaceae</taxon>
        <taxon>Microbacterium</taxon>
    </lineage>
</organism>
<dbReference type="InterPro" id="IPR013249">
    <property type="entry name" value="RNA_pol_sigma70_r4_t2"/>
</dbReference>
<dbReference type="PANTHER" id="PTHR43133:SF66">
    <property type="entry name" value="ECF RNA POLYMERASE SIGMA FACTOR SIGK"/>
    <property type="match status" value="1"/>
</dbReference>
<dbReference type="InterPro" id="IPR013324">
    <property type="entry name" value="RNA_pol_sigma_r3/r4-like"/>
</dbReference>